<dbReference type="EMBL" id="BAAATJ010000017">
    <property type="protein sequence ID" value="GAA2405364.1"/>
    <property type="molecule type" value="Genomic_DNA"/>
</dbReference>
<proteinExistence type="predicted"/>
<feature type="transmembrane region" description="Helical" evidence="2">
    <location>
        <begin position="535"/>
        <end position="552"/>
    </location>
</feature>
<keyword evidence="2" id="KW-0812">Transmembrane</keyword>
<accession>A0ABP5VMK6</accession>
<sequence length="558" mass="59752">MAQPNPEPSPTPPPWPHCGHGTTAADPVGCRGVRVGEHAACLAHLDEAARAAYLAALSSGADIDHRGTPFTGDLSARLLDALRDPATGRPCFGGARFRQAVFEGDADFGSVTFKGHADFGSAVFEGYADFERAAFGEEAGFWSAVFKGYANFESATFEGYAGFGAAVFGRDIVFEAAVFRGDAGFVETVFEQTATFGPLVCAGRMVLSGAVFGAPVTLLLAARRLECRRTRWSSTAEVRLRYATVDFSHAVFEHPLTIAAEADPFVLPDGGVVAERALAGTPGATVRLASLRGVDAAHLVLADVDLSRCLFTGTVHLDQLRLEGACSFGTVPSGTHRVRGRPVRFTRRRILAEEHHWRARRPGAVRGWNAAVFGAGNAGPAQLAPVYRALRKALEDGKNEPDAADFYYGEMEMRRHDTTRPRGERALLTAYWAVSGYGLRAVRALAWLGAAMLATVVLLMGFGIPQDSPKQEATGTVPPGGGRVTFTIDRADPVNPTGDRFTGERFDKALGVTLNSVAFRSSGQYLTTFGTYTEMASRLAEPVLLGLAVLAVRNRVRR</sequence>
<protein>
    <recommendedName>
        <fullName evidence="5">Pentapeptide repeat-containing protein</fullName>
    </recommendedName>
</protein>
<feature type="compositionally biased region" description="Pro residues" evidence="1">
    <location>
        <begin position="1"/>
        <end position="16"/>
    </location>
</feature>
<keyword evidence="2" id="KW-0472">Membrane</keyword>
<feature type="transmembrane region" description="Helical" evidence="2">
    <location>
        <begin position="202"/>
        <end position="222"/>
    </location>
</feature>
<evidence type="ECO:0000256" key="2">
    <source>
        <dbReference type="SAM" id="Phobius"/>
    </source>
</evidence>
<evidence type="ECO:0000313" key="4">
    <source>
        <dbReference type="Proteomes" id="UP001500058"/>
    </source>
</evidence>
<dbReference type="Proteomes" id="UP001500058">
    <property type="component" value="Unassembled WGS sequence"/>
</dbReference>
<dbReference type="Pfam" id="PF13576">
    <property type="entry name" value="Pentapeptide_3"/>
    <property type="match status" value="1"/>
</dbReference>
<keyword evidence="2" id="KW-1133">Transmembrane helix</keyword>
<organism evidence="3 4">
    <name type="scientific">Streptomyces glaucosporus</name>
    <dbReference type="NCBI Taxonomy" id="284044"/>
    <lineage>
        <taxon>Bacteria</taxon>
        <taxon>Bacillati</taxon>
        <taxon>Actinomycetota</taxon>
        <taxon>Actinomycetes</taxon>
        <taxon>Kitasatosporales</taxon>
        <taxon>Streptomycetaceae</taxon>
        <taxon>Streptomyces</taxon>
    </lineage>
</organism>
<evidence type="ECO:0000256" key="1">
    <source>
        <dbReference type="SAM" id="MobiDB-lite"/>
    </source>
</evidence>
<feature type="transmembrane region" description="Helical" evidence="2">
    <location>
        <begin position="444"/>
        <end position="464"/>
    </location>
</feature>
<name>A0ABP5VMK6_9ACTN</name>
<dbReference type="Gene3D" id="2.160.20.80">
    <property type="entry name" value="E3 ubiquitin-protein ligase SopA"/>
    <property type="match status" value="1"/>
</dbReference>
<keyword evidence="4" id="KW-1185">Reference proteome</keyword>
<comment type="caution">
    <text evidence="3">The sequence shown here is derived from an EMBL/GenBank/DDBJ whole genome shotgun (WGS) entry which is preliminary data.</text>
</comment>
<gene>
    <name evidence="3" type="ORF">GCM10010420_36330</name>
</gene>
<reference evidence="4" key="1">
    <citation type="journal article" date="2019" name="Int. J. Syst. Evol. Microbiol.">
        <title>The Global Catalogue of Microorganisms (GCM) 10K type strain sequencing project: providing services to taxonomists for standard genome sequencing and annotation.</title>
        <authorList>
            <consortium name="The Broad Institute Genomics Platform"/>
            <consortium name="The Broad Institute Genome Sequencing Center for Infectious Disease"/>
            <person name="Wu L."/>
            <person name="Ma J."/>
        </authorList>
    </citation>
    <scope>NUCLEOTIDE SEQUENCE [LARGE SCALE GENOMIC DNA]</scope>
    <source>
        <strain evidence="4">JCM 6921</strain>
    </source>
</reference>
<evidence type="ECO:0008006" key="5">
    <source>
        <dbReference type="Google" id="ProtNLM"/>
    </source>
</evidence>
<evidence type="ECO:0000313" key="3">
    <source>
        <dbReference type="EMBL" id="GAA2405364.1"/>
    </source>
</evidence>
<feature type="region of interest" description="Disordered" evidence="1">
    <location>
        <begin position="1"/>
        <end position="20"/>
    </location>
</feature>
<dbReference type="RefSeq" id="WP_344632105.1">
    <property type="nucleotide sequence ID" value="NZ_BAAATJ010000017.1"/>
</dbReference>
<dbReference type="InterPro" id="IPR001646">
    <property type="entry name" value="5peptide_repeat"/>
</dbReference>